<proteinExistence type="predicted"/>
<dbReference type="EMBL" id="JAAFYZ010000187">
    <property type="protein sequence ID" value="MBS2552419.1"/>
    <property type="molecule type" value="Genomic_DNA"/>
</dbReference>
<comment type="caution">
    <text evidence="2">The sequence shown here is derived from an EMBL/GenBank/DDBJ whole genome shotgun (WGS) entry which is preliminary data.</text>
</comment>
<dbReference type="InterPro" id="IPR018656">
    <property type="entry name" value="DUF2087"/>
</dbReference>
<reference evidence="2 3" key="1">
    <citation type="submission" date="2020-02" db="EMBL/GenBank/DDBJ databases">
        <title>Acidophilic actinobacteria isolated from forest soil.</title>
        <authorList>
            <person name="Golinska P."/>
        </authorList>
    </citation>
    <scope>NUCLEOTIDE SEQUENCE [LARGE SCALE GENOMIC DNA]</scope>
    <source>
        <strain evidence="2 3">NL8</strain>
    </source>
</reference>
<evidence type="ECO:0000313" key="2">
    <source>
        <dbReference type="EMBL" id="MBS2552419.1"/>
    </source>
</evidence>
<organism evidence="2 3">
    <name type="scientific">Catenulispora pinistramenti</name>
    <dbReference type="NCBI Taxonomy" id="2705254"/>
    <lineage>
        <taxon>Bacteria</taxon>
        <taxon>Bacillati</taxon>
        <taxon>Actinomycetota</taxon>
        <taxon>Actinomycetes</taxon>
        <taxon>Catenulisporales</taxon>
        <taxon>Catenulisporaceae</taxon>
        <taxon>Catenulispora</taxon>
    </lineage>
</organism>
<feature type="domain" description="DUF2087" evidence="1">
    <location>
        <begin position="106"/>
        <end position="169"/>
    </location>
</feature>
<keyword evidence="3" id="KW-1185">Reference proteome</keyword>
<evidence type="ECO:0000313" key="3">
    <source>
        <dbReference type="Proteomes" id="UP000730482"/>
    </source>
</evidence>
<dbReference type="Proteomes" id="UP000730482">
    <property type="component" value="Unassembled WGS sequence"/>
</dbReference>
<dbReference type="Pfam" id="PF09860">
    <property type="entry name" value="DUF2087"/>
    <property type="match status" value="1"/>
</dbReference>
<accession>A0ABS5L2M2</accession>
<sequence length="176" mass="19176">MENPAQLLQALSDSARARVFAWMVLNAGSEDATAARCARELGGGLHSVAKTIARLVDMGMLTRDGNTFGPDLSTFRAAADALDAMNPIVVALESHPQLSPFFEHGRLVRSPMTPEGTQTLAAFLASLFEEGRSYTEAEANVLLSQVSADFASLRRLVVDFRLVTRTPYGDYRRRSN</sequence>
<protein>
    <submittedName>
        <fullName evidence="2">DUF2087 domain-containing protein</fullName>
    </submittedName>
</protein>
<evidence type="ECO:0000259" key="1">
    <source>
        <dbReference type="Pfam" id="PF09860"/>
    </source>
</evidence>
<dbReference type="RefSeq" id="WP_212017977.1">
    <property type="nucleotide sequence ID" value="NZ_JAAFYZ010000187.1"/>
</dbReference>
<name>A0ABS5L2M2_9ACTN</name>
<gene>
    <name evidence="2" type="ORF">KGQ19_36745</name>
</gene>